<protein>
    <submittedName>
        <fullName evidence="2">Uncharacterized protein</fullName>
    </submittedName>
</protein>
<keyword evidence="1" id="KW-1133">Transmembrane helix</keyword>
<organism evidence="2 3">
    <name type="scientific">Couchioplanes caeruleus</name>
    <dbReference type="NCBI Taxonomy" id="56438"/>
    <lineage>
        <taxon>Bacteria</taxon>
        <taxon>Bacillati</taxon>
        <taxon>Actinomycetota</taxon>
        <taxon>Actinomycetes</taxon>
        <taxon>Micromonosporales</taxon>
        <taxon>Micromonosporaceae</taxon>
        <taxon>Couchioplanes</taxon>
    </lineage>
</organism>
<dbReference type="RefSeq" id="WP_123678576.1">
    <property type="nucleotide sequence ID" value="NZ_RJKL01000001.1"/>
</dbReference>
<dbReference type="AlphaFoldDB" id="A0A3N1GS31"/>
<dbReference type="Proteomes" id="UP000271683">
    <property type="component" value="Unassembled WGS sequence"/>
</dbReference>
<evidence type="ECO:0000313" key="2">
    <source>
        <dbReference type="EMBL" id="ROP33065.1"/>
    </source>
</evidence>
<comment type="caution">
    <text evidence="2">The sequence shown here is derived from an EMBL/GenBank/DDBJ whole genome shotgun (WGS) entry which is preliminary data.</text>
</comment>
<proteinExistence type="predicted"/>
<feature type="transmembrane region" description="Helical" evidence="1">
    <location>
        <begin position="40"/>
        <end position="61"/>
    </location>
</feature>
<dbReference type="OrthoDB" id="3690121at2"/>
<accession>A0A3N1GS31</accession>
<keyword evidence="1" id="KW-0472">Membrane</keyword>
<name>A0A3N1GS31_9ACTN</name>
<gene>
    <name evidence="2" type="ORF">EDD30_6034</name>
</gene>
<reference evidence="2 3" key="1">
    <citation type="submission" date="2018-11" db="EMBL/GenBank/DDBJ databases">
        <title>Sequencing the genomes of 1000 actinobacteria strains.</title>
        <authorList>
            <person name="Klenk H.-P."/>
        </authorList>
    </citation>
    <scope>NUCLEOTIDE SEQUENCE [LARGE SCALE GENOMIC DNA]</scope>
    <source>
        <strain evidence="2 3">DSM 43634</strain>
    </source>
</reference>
<dbReference type="EMBL" id="RJKL01000001">
    <property type="protein sequence ID" value="ROP33065.1"/>
    <property type="molecule type" value="Genomic_DNA"/>
</dbReference>
<evidence type="ECO:0000313" key="3">
    <source>
        <dbReference type="Proteomes" id="UP000271683"/>
    </source>
</evidence>
<keyword evidence="1" id="KW-0812">Transmembrane</keyword>
<sequence>MTDLDDLKDAMHSTPDFEPRPLDLGAVMAQGGRLRRRRRLAMGAASATTVLALLVGGGVLARAGDGSAEPAAGPVAAASSPDVLGDVIDTGLRSTGGEPILLWFIPIEDESLSTTTFGLATGRRTADGVLRREVVVNETRGSDRAPGFHSPQEAMEVDGFLSPAFGYFVGGDVSRIRAMAGGKAVDARIVRWSNDPSIVAFWFDPADAPPGTSLTRLFAIDGAGRTMPSRSVGFGVG</sequence>
<evidence type="ECO:0000256" key="1">
    <source>
        <dbReference type="SAM" id="Phobius"/>
    </source>
</evidence>